<keyword evidence="3" id="KW-0547">Nucleotide-binding</keyword>
<keyword evidence="3" id="KW-0378">Hydrolase</keyword>
<sequence length="677" mass="76307">MTVELELIHFNDVYHVSPSKDEPVGGSSRFVGKINQILTESTQDDKPMVLFSGDAFNPSLEGTITRGAHVPGILNQCHITAACVGNHDFDFGMPQLEKLIGHTEFPWLLSNVLNGDKSASSDKIKRFMITEHSGLRIGLIGLVEKEWIQTIPSFPPELTYYDFVQVAQDLSRQLRDPNGPYKADLIIALTHMRVPNDIKLAKACRQEIDLILGGHDHFYYVSKSIDIVGDHWSRDRNLEDVGFDPEQEQVDYPIRVVKSGTDFRELSLLKLDIETDAEGRKYIQHMTAQREIITSDITPDAETERLVEQVTEQVASKTSTPIGYTTVPLDGRSMSVRSEETNLGNLTADLMMGFYRASSCPPVDVGFCVGGTIRNDSVIEVGEITLGDILTAFPFTDPVVVIRITGKQLWEALENSVSEYPKQEGRFPQLSGVRLEWNPDAPSGHRVRRVYTVRKGAQFAPSNGRLRRRSLTFPHMVDPGDKYHPDNMDPLDMNKEYVVATRAYLIGGYDGYTSLKVPEDRILIDEESGVLISTMFRKFFLGLKYINAFREYQAKHVHRKDRIQDIVASAAAHWRDLAFQFKRHNHPNDGRSCDCETSSQDGQSFLNSDITERANYHISKQGIQDAFVDSSKGHPSCICAEEDEDKDTYDKDSDLTWVKRWASISPVVEGRIVRVSD</sequence>
<dbReference type="GO" id="GO:0009166">
    <property type="term" value="P:nucleotide catabolic process"/>
    <property type="evidence" value="ECO:0007669"/>
    <property type="project" value="InterPro"/>
</dbReference>
<dbReference type="InterPro" id="IPR008334">
    <property type="entry name" value="5'-Nucleotdase_C"/>
</dbReference>
<evidence type="ECO:0000313" key="6">
    <source>
        <dbReference type="EMBL" id="KAF1797702.1"/>
    </source>
</evidence>
<dbReference type="Gene3D" id="3.60.21.10">
    <property type="match status" value="1"/>
</dbReference>
<dbReference type="Pfam" id="PF02872">
    <property type="entry name" value="5_nucleotid_C"/>
    <property type="match status" value="1"/>
</dbReference>
<dbReference type="InterPro" id="IPR006179">
    <property type="entry name" value="5_nucleotidase/apyrase"/>
</dbReference>
<accession>A0A8H4EX52</accession>
<evidence type="ECO:0000256" key="3">
    <source>
        <dbReference type="RuleBase" id="RU362119"/>
    </source>
</evidence>
<reference evidence="6 7" key="1">
    <citation type="submission" date="2019-09" db="EMBL/GenBank/DDBJ databases">
        <authorList>
            <consortium name="DOE Joint Genome Institute"/>
            <person name="Mondo S.J."/>
            <person name="Navarro-Mendoza M.I."/>
            <person name="Perez-Arques C."/>
            <person name="Panchal S."/>
            <person name="Nicolas F.E."/>
            <person name="Ganguly P."/>
            <person name="Pangilinan J."/>
            <person name="Grigoriev I."/>
            <person name="Heitman J."/>
            <person name="Sanya K."/>
            <person name="Garre V."/>
        </authorList>
    </citation>
    <scope>NUCLEOTIDE SEQUENCE [LARGE SCALE GENOMIC DNA]</scope>
    <source>
        <strain evidence="6 7">MU402</strain>
    </source>
</reference>
<dbReference type="EMBL" id="JAAECE010000009">
    <property type="protein sequence ID" value="KAF1797702.1"/>
    <property type="molecule type" value="Genomic_DNA"/>
</dbReference>
<evidence type="ECO:0000313" key="7">
    <source>
        <dbReference type="Proteomes" id="UP000469890"/>
    </source>
</evidence>
<proteinExistence type="inferred from homology"/>
<dbReference type="PANTHER" id="PTHR11575:SF48">
    <property type="entry name" value="5'-NUCLEOTIDASE"/>
    <property type="match status" value="1"/>
</dbReference>
<dbReference type="GO" id="GO:0016787">
    <property type="term" value="F:hydrolase activity"/>
    <property type="evidence" value="ECO:0007669"/>
    <property type="project" value="UniProtKB-KW"/>
</dbReference>
<dbReference type="Gene3D" id="3.90.780.10">
    <property type="entry name" value="5'-Nucleotidase, C-terminal domain"/>
    <property type="match status" value="1"/>
</dbReference>
<dbReference type="Pfam" id="PF00149">
    <property type="entry name" value="Metallophos"/>
    <property type="match status" value="1"/>
</dbReference>
<dbReference type="InterPro" id="IPR036907">
    <property type="entry name" value="5'-Nucleotdase_C_sf"/>
</dbReference>
<evidence type="ECO:0000259" key="5">
    <source>
        <dbReference type="Pfam" id="PF02872"/>
    </source>
</evidence>
<dbReference type="SUPFAM" id="SSF56300">
    <property type="entry name" value="Metallo-dependent phosphatases"/>
    <property type="match status" value="1"/>
</dbReference>
<evidence type="ECO:0000259" key="4">
    <source>
        <dbReference type="Pfam" id="PF00149"/>
    </source>
</evidence>
<feature type="domain" description="Calcineurin-like phosphoesterase" evidence="4">
    <location>
        <begin position="8"/>
        <end position="218"/>
    </location>
</feature>
<dbReference type="AlphaFoldDB" id="A0A8H4EX52"/>
<dbReference type="PRINTS" id="PR01607">
    <property type="entry name" value="APYRASEFAMLY"/>
</dbReference>
<dbReference type="Proteomes" id="UP000469890">
    <property type="component" value="Unassembled WGS sequence"/>
</dbReference>
<protein>
    <submittedName>
        <fullName evidence="6">Metallo-dependent phosphatase-like protein</fullName>
    </submittedName>
</protein>
<gene>
    <name evidence="6" type="ORF">FB192DRAFT_1335171</name>
</gene>
<feature type="domain" description="5'-Nucleotidase C-terminal" evidence="5">
    <location>
        <begin position="321"/>
        <end position="516"/>
    </location>
</feature>
<name>A0A8H4EX52_MUCCL</name>
<dbReference type="PANTHER" id="PTHR11575">
    <property type="entry name" value="5'-NUCLEOTIDASE-RELATED"/>
    <property type="match status" value="1"/>
</dbReference>
<dbReference type="GO" id="GO:0000166">
    <property type="term" value="F:nucleotide binding"/>
    <property type="evidence" value="ECO:0007669"/>
    <property type="project" value="UniProtKB-KW"/>
</dbReference>
<dbReference type="InterPro" id="IPR029052">
    <property type="entry name" value="Metallo-depent_PP-like"/>
</dbReference>
<dbReference type="SUPFAM" id="SSF55816">
    <property type="entry name" value="5'-nucleotidase (syn. UDP-sugar hydrolase), C-terminal domain"/>
    <property type="match status" value="1"/>
</dbReference>
<evidence type="ECO:0000256" key="2">
    <source>
        <dbReference type="ARBA" id="ARBA00022729"/>
    </source>
</evidence>
<organism evidence="6 7">
    <name type="scientific">Mucor circinelloides f. lusitanicus</name>
    <name type="common">Mucor racemosus var. lusitanicus</name>
    <dbReference type="NCBI Taxonomy" id="29924"/>
    <lineage>
        <taxon>Eukaryota</taxon>
        <taxon>Fungi</taxon>
        <taxon>Fungi incertae sedis</taxon>
        <taxon>Mucoromycota</taxon>
        <taxon>Mucoromycotina</taxon>
        <taxon>Mucoromycetes</taxon>
        <taxon>Mucorales</taxon>
        <taxon>Mucorineae</taxon>
        <taxon>Mucoraceae</taxon>
        <taxon>Mucor</taxon>
    </lineage>
</organism>
<keyword evidence="2" id="KW-0732">Signal</keyword>
<evidence type="ECO:0000256" key="1">
    <source>
        <dbReference type="ARBA" id="ARBA00006654"/>
    </source>
</evidence>
<dbReference type="InterPro" id="IPR004843">
    <property type="entry name" value="Calcineurin-like_PHP"/>
</dbReference>
<comment type="caution">
    <text evidence="6">The sequence shown here is derived from an EMBL/GenBank/DDBJ whole genome shotgun (WGS) entry which is preliminary data.</text>
</comment>
<comment type="similarity">
    <text evidence="1 3">Belongs to the 5'-nucleotidase family.</text>
</comment>